<comment type="caution">
    <text evidence="1">The sequence shown here is derived from an EMBL/GenBank/DDBJ whole genome shotgun (WGS) entry which is preliminary data.</text>
</comment>
<protein>
    <submittedName>
        <fullName evidence="1">Uncharacterized protein</fullName>
    </submittedName>
</protein>
<organism evidence="1 2">
    <name type="scientific">Senna tora</name>
    <dbReference type="NCBI Taxonomy" id="362788"/>
    <lineage>
        <taxon>Eukaryota</taxon>
        <taxon>Viridiplantae</taxon>
        <taxon>Streptophyta</taxon>
        <taxon>Embryophyta</taxon>
        <taxon>Tracheophyta</taxon>
        <taxon>Spermatophyta</taxon>
        <taxon>Magnoliopsida</taxon>
        <taxon>eudicotyledons</taxon>
        <taxon>Gunneridae</taxon>
        <taxon>Pentapetalae</taxon>
        <taxon>rosids</taxon>
        <taxon>fabids</taxon>
        <taxon>Fabales</taxon>
        <taxon>Fabaceae</taxon>
        <taxon>Caesalpinioideae</taxon>
        <taxon>Cassia clade</taxon>
        <taxon>Senna</taxon>
    </lineage>
</organism>
<sequence length="394" mass="44990">MDGPQMRVKGLNVSKSSEDIRPIPQHSLRWYLVLEEEGPSPSGTTSRNTPSIRNLGLRFQRRCRPKRERFLLFFLKINLSELSQEYEEKIRARATTQSSLNLSLVRQGSTAIRKFWDKVLAEHPRLKSYSIAGDDIDPFWLLSFDAYCQCLDSVMWDSISMPSSIGSSYPEGVFTFKQMSGEQQRASLSFSQTGPLTRYYWEPVQKTNRGSPSERRNSRAFRSELCAPTSTKSCGLLLGSRRCNKNVLCFKAWTSFPILKFHFDHNDEGALEILVKKVHALSHDFETKDVVTASSRGKKSMFCQRPSGKRDISSESSNLMAEDWFLTLDLQDMELESSLRLKNSKRGCSLMLFSLCEWPPNPLAQDMRDNIGDNLDNRTVPVCRQIGVVYCGPY</sequence>
<proteinExistence type="predicted"/>
<reference evidence="1" key="1">
    <citation type="submission" date="2020-09" db="EMBL/GenBank/DDBJ databases">
        <title>Genome-Enabled Discovery of Anthraquinone Biosynthesis in Senna tora.</title>
        <authorList>
            <person name="Kang S.-H."/>
            <person name="Pandey R.P."/>
            <person name="Lee C.-M."/>
            <person name="Sim J.-S."/>
            <person name="Jeong J.-T."/>
            <person name="Choi B.-S."/>
            <person name="Jung M."/>
            <person name="Ginzburg D."/>
            <person name="Zhao K."/>
            <person name="Won S.Y."/>
            <person name="Oh T.-J."/>
            <person name="Yu Y."/>
            <person name="Kim N.-H."/>
            <person name="Lee O.R."/>
            <person name="Lee T.-H."/>
            <person name="Bashyal P."/>
            <person name="Kim T.-S."/>
            <person name="Lee W.-H."/>
            <person name="Kawkins C."/>
            <person name="Kim C.-K."/>
            <person name="Kim J.S."/>
            <person name="Ahn B.O."/>
            <person name="Rhee S.Y."/>
            <person name="Sohng J.K."/>
        </authorList>
    </citation>
    <scope>NUCLEOTIDE SEQUENCE</scope>
    <source>
        <tissue evidence="1">Leaf</tissue>
    </source>
</reference>
<dbReference type="AlphaFoldDB" id="A0A834XBG4"/>
<evidence type="ECO:0000313" key="1">
    <source>
        <dbReference type="EMBL" id="KAF7841263.1"/>
    </source>
</evidence>
<name>A0A834XBG4_9FABA</name>
<dbReference type="EMBL" id="JAAIUW010000002">
    <property type="protein sequence ID" value="KAF7841263.1"/>
    <property type="molecule type" value="Genomic_DNA"/>
</dbReference>
<evidence type="ECO:0000313" key="2">
    <source>
        <dbReference type="Proteomes" id="UP000634136"/>
    </source>
</evidence>
<gene>
    <name evidence="1" type="ORF">G2W53_003561</name>
</gene>
<dbReference type="Proteomes" id="UP000634136">
    <property type="component" value="Unassembled WGS sequence"/>
</dbReference>
<keyword evidence="2" id="KW-1185">Reference proteome</keyword>
<accession>A0A834XBG4</accession>